<dbReference type="Proteomes" id="UP000827092">
    <property type="component" value="Unassembled WGS sequence"/>
</dbReference>
<evidence type="ECO:0000256" key="1">
    <source>
        <dbReference type="SAM" id="MobiDB-lite"/>
    </source>
</evidence>
<dbReference type="AlphaFoldDB" id="A0AAV6VBV9"/>
<keyword evidence="3" id="KW-1185">Reference proteome</keyword>
<proteinExistence type="predicted"/>
<feature type="region of interest" description="Disordered" evidence="1">
    <location>
        <begin position="1"/>
        <end position="26"/>
    </location>
</feature>
<protein>
    <submittedName>
        <fullName evidence="2">Uncharacterized protein</fullName>
    </submittedName>
</protein>
<name>A0AAV6VBV9_9ARAC</name>
<accession>A0AAV6VBV9</accession>
<sequence>MQVRPSAIGSRPATAVQLSGPSAKENPYSAPALPRLAYCPLAKSIYAPPSLALLGGDGEKVSLFYDGGLCRCGKGNGEDKGVWLGLGG</sequence>
<comment type="caution">
    <text evidence="2">The sequence shown here is derived from an EMBL/GenBank/DDBJ whole genome shotgun (WGS) entry which is preliminary data.</text>
</comment>
<reference evidence="2 3" key="1">
    <citation type="journal article" date="2022" name="Nat. Ecol. Evol.">
        <title>A masculinizing supergene underlies an exaggerated male reproductive morph in a spider.</title>
        <authorList>
            <person name="Hendrickx F."/>
            <person name="De Corte Z."/>
            <person name="Sonet G."/>
            <person name="Van Belleghem S.M."/>
            <person name="Kostlbacher S."/>
            <person name="Vangestel C."/>
        </authorList>
    </citation>
    <scope>NUCLEOTIDE SEQUENCE [LARGE SCALE GENOMIC DNA]</scope>
    <source>
        <strain evidence="2">W744_W776</strain>
    </source>
</reference>
<organism evidence="2 3">
    <name type="scientific">Oedothorax gibbosus</name>
    <dbReference type="NCBI Taxonomy" id="931172"/>
    <lineage>
        <taxon>Eukaryota</taxon>
        <taxon>Metazoa</taxon>
        <taxon>Ecdysozoa</taxon>
        <taxon>Arthropoda</taxon>
        <taxon>Chelicerata</taxon>
        <taxon>Arachnida</taxon>
        <taxon>Araneae</taxon>
        <taxon>Araneomorphae</taxon>
        <taxon>Entelegynae</taxon>
        <taxon>Araneoidea</taxon>
        <taxon>Linyphiidae</taxon>
        <taxon>Erigoninae</taxon>
        <taxon>Oedothorax</taxon>
    </lineage>
</organism>
<gene>
    <name evidence="2" type="ORF">JTE90_029583</name>
</gene>
<evidence type="ECO:0000313" key="2">
    <source>
        <dbReference type="EMBL" id="KAG8193851.1"/>
    </source>
</evidence>
<evidence type="ECO:0000313" key="3">
    <source>
        <dbReference type="Proteomes" id="UP000827092"/>
    </source>
</evidence>
<dbReference type="EMBL" id="JAFNEN010000114">
    <property type="protein sequence ID" value="KAG8193851.1"/>
    <property type="molecule type" value="Genomic_DNA"/>
</dbReference>